<dbReference type="PROSITE" id="PS51194">
    <property type="entry name" value="HELICASE_CTER"/>
    <property type="match status" value="1"/>
</dbReference>
<reference evidence="10 11" key="1">
    <citation type="journal article" date="2023" name="IMA Fungus">
        <title>Comparative genomic study of the Penicillium genus elucidates a diverse pangenome and 15 lateral gene transfer events.</title>
        <authorList>
            <person name="Petersen C."/>
            <person name="Sorensen T."/>
            <person name="Nielsen M.R."/>
            <person name="Sondergaard T.E."/>
            <person name="Sorensen J.L."/>
            <person name="Fitzpatrick D.A."/>
            <person name="Frisvad J.C."/>
            <person name="Nielsen K.L."/>
        </authorList>
    </citation>
    <scope>NUCLEOTIDE SEQUENCE [LARGE SCALE GENOMIC DNA]</scope>
    <source>
        <strain evidence="10 11">IBT 35679</strain>
    </source>
</reference>
<dbReference type="InterPro" id="IPR038718">
    <property type="entry name" value="SNF2-like_sf"/>
</dbReference>
<proteinExistence type="predicted"/>
<feature type="compositionally biased region" description="Low complexity" evidence="6">
    <location>
        <begin position="59"/>
        <end position="74"/>
    </location>
</feature>
<dbReference type="InterPro" id="IPR027417">
    <property type="entry name" value="P-loop_NTPase"/>
</dbReference>
<keyword evidence="5" id="KW-0175">Coiled coil</keyword>
<dbReference type="AlphaFoldDB" id="A0AAD6GFK9"/>
<evidence type="ECO:0000256" key="6">
    <source>
        <dbReference type="SAM" id="MobiDB-lite"/>
    </source>
</evidence>
<dbReference type="InterPro" id="IPR050628">
    <property type="entry name" value="SNF2_RAD54_helicase_TF"/>
</dbReference>
<dbReference type="InterPro" id="IPR014001">
    <property type="entry name" value="Helicase_ATP-bd"/>
</dbReference>
<dbReference type="PROSITE" id="PS50089">
    <property type="entry name" value="ZF_RING_2"/>
    <property type="match status" value="1"/>
</dbReference>
<evidence type="ECO:0000256" key="2">
    <source>
        <dbReference type="ARBA" id="ARBA00022801"/>
    </source>
</evidence>
<dbReference type="Pfam" id="PF00271">
    <property type="entry name" value="Helicase_C"/>
    <property type="match status" value="1"/>
</dbReference>
<feature type="domain" description="RING-type" evidence="7">
    <location>
        <begin position="886"/>
        <end position="944"/>
    </location>
</feature>
<gene>
    <name evidence="10" type="ORF">N7494_006009</name>
</gene>
<evidence type="ECO:0000256" key="3">
    <source>
        <dbReference type="ARBA" id="ARBA00022840"/>
    </source>
</evidence>
<keyword evidence="1" id="KW-0547">Nucleotide-binding</keyword>
<protein>
    <submittedName>
        <fullName evidence="10">SNF2-related protein</fullName>
    </submittedName>
</protein>
<organism evidence="10 11">
    <name type="scientific">Penicillium frequentans</name>
    <dbReference type="NCBI Taxonomy" id="3151616"/>
    <lineage>
        <taxon>Eukaryota</taxon>
        <taxon>Fungi</taxon>
        <taxon>Dikarya</taxon>
        <taxon>Ascomycota</taxon>
        <taxon>Pezizomycotina</taxon>
        <taxon>Eurotiomycetes</taxon>
        <taxon>Eurotiomycetidae</taxon>
        <taxon>Eurotiales</taxon>
        <taxon>Aspergillaceae</taxon>
        <taxon>Penicillium</taxon>
    </lineage>
</organism>
<keyword evidence="4" id="KW-0863">Zinc-finger</keyword>
<dbReference type="InterPro" id="IPR001841">
    <property type="entry name" value="Znf_RING"/>
</dbReference>
<accession>A0AAD6GFK9</accession>
<evidence type="ECO:0000313" key="10">
    <source>
        <dbReference type="EMBL" id="KAJ5540933.1"/>
    </source>
</evidence>
<feature type="region of interest" description="Disordered" evidence="6">
    <location>
        <begin position="1"/>
        <end position="259"/>
    </location>
</feature>
<evidence type="ECO:0000313" key="11">
    <source>
        <dbReference type="Proteomes" id="UP001220324"/>
    </source>
</evidence>
<dbReference type="SMART" id="SM00490">
    <property type="entry name" value="HELICc"/>
    <property type="match status" value="1"/>
</dbReference>
<dbReference type="InterPro" id="IPR001650">
    <property type="entry name" value="Helicase_C-like"/>
</dbReference>
<dbReference type="EMBL" id="JAQIZZ010000005">
    <property type="protein sequence ID" value="KAJ5540933.1"/>
    <property type="molecule type" value="Genomic_DNA"/>
</dbReference>
<dbReference type="SMART" id="SM00487">
    <property type="entry name" value="DEXDc"/>
    <property type="match status" value="1"/>
</dbReference>
<dbReference type="GO" id="GO:0005524">
    <property type="term" value="F:ATP binding"/>
    <property type="evidence" value="ECO:0007669"/>
    <property type="project" value="UniProtKB-KW"/>
</dbReference>
<dbReference type="CDD" id="cd18008">
    <property type="entry name" value="DEXDc_SHPRH-like"/>
    <property type="match status" value="1"/>
</dbReference>
<feature type="compositionally biased region" description="Polar residues" evidence="6">
    <location>
        <begin position="202"/>
        <end position="211"/>
    </location>
</feature>
<dbReference type="Proteomes" id="UP001220324">
    <property type="component" value="Unassembled WGS sequence"/>
</dbReference>
<sequence>MASRASMLLDPKGYKKELKKQGTDSFFLSTSPSPDEMEALVVSSGPSLAPMLQIKEEPTTSSSLSSYPSALDSTKTPSSPPPLSGPSNANSSPRPSVPSIAPPGTSPAVQFSATIPRKTSPKSMPMAPSPAPSDAPNPQANMTVQFTNAKDEGNESDAKRSYQDMSEDDERSRPRRLIEDIYNVEERRHQPVKKMKVEDTSKPGTPSQQVRPSDGSELGEFMKQGQTKDAPSPAVSGVVDLTTTPPKDNADDDEIQFTGSNDLSTQRVCYGKIEGAMISASFVPKPDPNSKFLFPGQWPVIKLELHRDSDKTNNRISAADPTGNRFGVIYPTKLAQALCQLIDSPVIPLEISARLDMRPIQPQEVPGEPIVTHYRTSLTLYGERQRAEMVGKFLSHNNVWLGVPPIVEKGTPVWNPHDEIRQKRLSAAAAATNNGTRDRPAYRYEVRTAEEITDSVTKMFNQLVSADVPTMEPPDSILTPLLHHQKQALWFMTEKEKRRKFGPEEADNNSLWRCHRDSSGEKEYKEIITGTVSAKEPRQVLGGLLADMMGLGKTLSILSLVLSSLSAAHKWENAPPPDGLARHYPGIRNTRTTLLVAPLSAVKNWTMQVEEHLKADSIKVYVFHGSGRTTDLKELSTYDLIVTTYSTVLSELSSRVGRDSPFRKMNMFRIVLDEAHIIREQNAQQTKAILSLNAQRRWSVTGTPVQNRLEDLHSVLRFLRLAPYDDNTHFRQFIVSRFKTGDTTVLTSLRVLIDSFTLRRVKDRINLPPREDKLLTLEFSEKEQQLHDYFRTESNAMMTHLVGENKTKMGGRMYHHVLKAMMLLRQVSAHGKELLDLADRERIKGMTMNDAIDLEENESDDGSSAAKERRAYEMYSLMLQTSADQCALCSSHLDEPLTGSGDTDRNAHMAIYLPCFDMLCPSCFWSWTEFHDQSTGEVRCKACEGWITRSYTILTPGMIEDFENQKTERQSNRKYGKVLGDYERPHTKTLALVNHLQATLEESNALVGEPPIKSVVFSAWTTHLDLIEIALKNHGLDSFTRLDGTMTLAARGKALDVFAKDDSITILLATIGAGGVGLNLTSASRVYIMEPQYNPAAVAQAVDRVHRLGQTRPVQTIQFIMKNSIEEKIMELAKRKQQLADMSMNRSKQDKKEVQEQRMQEYRALFK</sequence>
<feature type="domain" description="Helicase ATP-binding" evidence="8">
    <location>
        <begin position="534"/>
        <end position="722"/>
    </location>
</feature>
<name>A0AAD6GFK9_9EURO</name>
<dbReference type="PROSITE" id="PS51192">
    <property type="entry name" value="HELICASE_ATP_BIND_1"/>
    <property type="match status" value="1"/>
</dbReference>
<dbReference type="Gene3D" id="3.40.50.10810">
    <property type="entry name" value="Tandem AAA-ATPase domain"/>
    <property type="match status" value="1"/>
</dbReference>
<dbReference type="PANTHER" id="PTHR45626:SF52">
    <property type="entry name" value="SINGLE-STRANDED DNA-DEPENDENT ATPASE (EUROFUNG)"/>
    <property type="match status" value="1"/>
</dbReference>
<dbReference type="GO" id="GO:0006281">
    <property type="term" value="P:DNA repair"/>
    <property type="evidence" value="ECO:0007669"/>
    <property type="project" value="TreeGrafter"/>
</dbReference>
<evidence type="ECO:0000259" key="7">
    <source>
        <dbReference type="PROSITE" id="PS50089"/>
    </source>
</evidence>
<keyword evidence="3" id="KW-0067">ATP-binding</keyword>
<feature type="compositionally biased region" description="Basic and acidic residues" evidence="6">
    <location>
        <begin position="170"/>
        <end position="201"/>
    </location>
</feature>
<dbReference type="InterPro" id="IPR049730">
    <property type="entry name" value="SNF2/RAD54-like_C"/>
</dbReference>
<feature type="domain" description="Helicase C-terminal" evidence="9">
    <location>
        <begin position="999"/>
        <end position="1160"/>
    </location>
</feature>
<dbReference type="InterPro" id="IPR000330">
    <property type="entry name" value="SNF2_N"/>
</dbReference>
<keyword evidence="4" id="KW-0862">Zinc</keyword>
<keyword evidence="2" id="KW-0378">Hydrolase</keyword>
<feature type="compositionally biased region" description="Basic and acidic residues" evidence="6">
    <location>
        <begin position="149"/>
        <end position="162"/>
    </location>
</feature>
<dbReference type="GO" id="GO:0008094">
    <property type="term" value="F:ATP-dependent activity, acting on DNA"/>
    <property type="evidence" value="ECO:0007669"/>
    <property type="project" value="TreeGrafter"/>
</dbReference>
<feature type="compositionally biased region" description="Basic and acidic residues" evidence="6">
    <location>
        <begin position="12"/>
        <end position="22"/>
    </location>
</feature>
<dbReference type="CDD" id="cd18793">
    <property type="entry name" value="SF2_C_SNF"/>
    <property type="match status" value="1"/>
</dbReference>
<evidence type="ECO:0000256" key="4">
    <source>
        <dbReference type="PROSITE-ProRule" id="PRU00175"/>
    </source>
</evidence>
<evidence type="ECO:0000259" key="9">
    <source>
        <dbReference type="PROSITE" id="PS51194"/>
    </source>
</evidence>
<dbReference type="Pfam" id="PF00176">
    <property type="entry name" value="SNF2-rel_dom"/>
    <property type="match status" value="1"/>
</dbReference>
<dbReference type="GO" id="GO:0005634">
    <property type="term" value="C:nucleus"/>
    <property type="evidence" value="ECO:0007669"/>
    <property type="project" value="TreeGrafter"/>
</dbReference>
<dbReference type="SUPFAM" id="SSF52540">
    <property type="entry name" value="P-loop containing nucleoside triphosphate hydrolases"/>
    <property type="match status" value="2"/>
</dbReference>
<dbReference type="GO" id="GO:0008270">
    <property type="term" value="F:zinc ion binding"/>
    <property type="evidence" value="ECO:0007669"/>
    <property type="project" value="UniProtKB-KW"/>
</dbReference>
<comment type="caution">
    <text evidence="10">The sequence shown here is derived from an EMBL/GenBank/DDBJ whole genome shotgun (WGS) entry which is preliminary data.</text>
</comment>
<feature type="compositionally biased region" description="Polar residues" evidence="6">
    <location>
        <begin position="23"/>
        <end position="33"/>
    </location>
</feature>
<evidence type="ECO:0000256" key="5">
    <source>
        <dbReference type="SAM" id="Coils"/>
    </source>
</evidence>
<evidence type="ECO:0000256" key="1">
    <source>
        <dbReference type="ARBA" id="ARBA00022741"/>
    </source>
</evidence>
<keyword evidence="4" id="KW-0479">Metal-binding</keyword>
<dbReference type="Gene3D" id="3.40.50.300">
    <property type="entry name" value="P-loop containing nucleotide triphosphate hydrolases"/>
    <property type="match status" value="1"/>
</dbReference>
<evidence type="ECO:0000259" key="8">
    <source>
        <dbReference type="PROSITE" id="PS51192"/>
    </source>
</evidence>
<feature type="coiled-coil region" evidence="5">
    <location>
        <begin position="1122"/>
        <end position="1165"/>
    </location>
</feature>
<keyword evidence="11" id="KW-1185">Reference proteome</keyword>
<dbReference type="PANTHER" id="PTHR45626">
    <property type="entry name" value="TRANSCRIPTION TERMINATION FACTOR 2-RELATED"/>
    <property type="match status" value="1"/>
</dbReference>
<dbReference type="GO" id="GO:0016787">
    <property type="term" value="F:hydrolase activity"/>
    <property type="evidence" value="ECO:0007669"/>
    <property type="project" value="UniProtKB-KW"/>
</dbReference>